<proteinExistence type="predicted"/>
<keyword evidence="3" id="KW-1185">Reference proteome</keyword>
<sequence>MTSIEMELKRVRDSSARLMMTGTALDEFALRSPSLLPGWSRAHVVVHLSRNADAQLRMIDAAVRGEHSEQ</sequence>
<dbReference type="Gene3D" id="1.20.120.450">
    <property type="entry name" value="dinb family like domain"/>
    <property type="match status" value="1"/>
</dbReference>
<feature type="domain" description="Mycothiol-dependent maleylpyruvate isomerase metal-binding" evidence="1">
    <location>
        <begin position="11"/>
        <end position="65"/>
    </location>
</feature>
<dbReference type="InterPro" id="IPR034660">
    <property type="entry name" value="DinB/YfiT-like"/>
</dbReference>
<dbReference type="EMBL" id="JAGEOK010000045">
    <property type="protein sequence ID" value="MBO2444419.1"/>
    <property type="molecule type" value="Genomic_DNA"/>
</dbReference>
<comment type="caution">
    <text evidence="2">The sequence shown here is derived from an EMBL/GenBank/DDBJ whole genome shotgun (WGS) entry which is preliminary data.</text>
</comment>
<reference evidence="2 3" key="1">
    <citation type="submission" date="2021-03" db="EMBL/GenBank/DDBJ databases">
        <authorList>
            <person name="Kanchanasin P."/>
            <person name="Saeng-In P."/>
            <person name="Phongsopitanun W."/>
            <person name="Yuki M."/>
            <person name="Kudo T."/>
            <person name="Ohkuma M."/>
            <person name="Tanasupawat S."/>
        </authorList>
    </citation>
    <scope>NUCLEOTIDE SEQUENCE [LARGE SCALE GENOMIC DNA]</scope>
    <source>
        <strain evidence="2 3">L46</strain>
    </source>
</reference>
<evidence type="ECO:0000313" key="2">
    <source>
        <dbReference type="EMBL" id="MBO2444419.1"/>
    </source>
</evidence>
<organism evidence="2 3">
    <name type="scientific">Actinomadura nitritigenes</name>
    <dbReference type="NCBI Taxonomy" id="134602"/>
    <lineage>
        <taxon>Bacteria</taxon>
        <taxon>Bacillati</taxon>
        <taxon>Actinomycetota</taxon>
        <taxon>Actinomycetes</taxon>
        <taxon>Streptosporangiales</taxon>
        <taxon>Thermomonosporaceae</taxon>
        <taxon>Actinomadura</taxon>
    </lineage>
</organism>
<name>A0ABS3RDW8_9ACTN</name>
<evidence type="ECO:0000313" key="3">
    <source>
        <dbReference type="Proteomes" id="UP000666915"/>
    </source>
</evidence>
<dbReference type="Proteomes" id="UP000666915">
    <property type="component" value="Unassembled WGS sequence"/>
</dbReference>
<keyword evidence="2" id="KW-0413">Isomerase</keyword>
<dbReference type="SUPFAM" id="SSF109854">
    <property type="entry name" value="DinB/YfiT-like putative metalloenzymes"/>
    <property type="match status" value="1"/>
</dbReference>
<dbReference type="GO" id="GO:0016853">
    <property type="term" value="F:isomerase activity"/>
    <property type="evidence" value="ECO:0007669"/>
    <property type="project" value="UniProtKB-KW"/>
</dbReference>
<dbReference type="InterPro" id="IPR024344">
    <property type="entry name" value="MDMPI_metal-binding"/>
</dbReference>
<accession>A0ABS3RDW8</accession>
<evidence type="ECO:0000259" key="1">
    <source>
        <dbReference type="Pfam" id="PF11716"/>
    </source>
</evidence>
<protein>
    <submittedName>
        <fullName evidence="2">Maleylpyruvate isomerase N-terminal domain-containing protein</fullName>
    </submittedName>
</protein>
<dbReference type="Pfam" id="PF11716">
    <property type="entry name" value="MDMPI_N"/>
    <property type="match status" value="1"/>
</dbReference>
<dbReference type="RefSeq" id="WP_208272819.1">
    <property type="nucleotide sequence ID" value="NZ_BAAAGM010000102.1"/>
</dbReference>
<gene>
    <name evidence="2" type="ORF">J4557_43565</name>
</gene>